<dbReference type="InterPro" id="IPR045851">
    <property type="entry name" value="AMP-bd_C_sf"/>
</dbReference>
<proteinExistence type="inferred from homology"/>
<dbReference type="FunFam" id="3.40.50.12780:FF:000003">
    <property type="entry name" value="Long-chain-fatty-acid--CoA ligase FadD"/>
    <property type="match status" value="1"/>
</dbReference>
<dbReference type="FunCoup" id="A9SN31">
    <property type="interactions" value="1311"/>
</dbReference>
<keyword evidence="10" id="KW-1185">Reference proteome</keyword>
<dbReference type="FunFam" id="3.30.300.30:FF:000007">
    <property type="entry name" value="4-coumarate--CoA ligase 2"/>
    <property type="match status" value="1"/>
</dbReference>
<dbReference type="Gramene" id="Pp3c3_37980V3.2">
    <property type="protein sequence ID" value="Pp3c3_37980V3.2"/>
    <property type="gene ID" value="Pp3c3_37980"/>
</dbReference>
<dbReference type="Pfam" id="PF13193">
    <property type="entry name" value="AMP-binding_C"/>
    <property type="match status" value="1"/>
</dbReference>
<sequence length="578" mass="62826">MDPSGVDESISTELIPSPVIDGLTSPQEQDHIFRSTLPLNPIVVPPKGLTLHGYVLDNIEDYLHRIALIDSSNGRHYTYGQVQLLTKNIQAGLWNQFGIRKGDVVIVLLPNIAEYFIFVLGIISIGAIYSGSNPAAHESEIQRQAENSGAKLVITDLKTYKKVEALGLPVVVMGEDVSDGSYCYLSLFEADGSQAPTVDISEHDVCALPYSSGTTGVSKGVMITHRNIVANLNQTLADIERAYRGGVIPDDESVVLGLMPFFHIYGICGICCAAMRLKGKVVVMARYNFQEFLDILLKYEITFAPIVPPILLQLVKKDLGENFDRSKLKLKSILTAAAPLGIELQRAFEAKFPGVEVQQAYGLTEYSCVTVSHCSPIHGRGPSKPGSVGFILPGLEVKFVDPNTGLSLPANTPGEIFVRGESTMKGYFKNPAATAATIDFEGWLHTGDIGYIDNDGDVFIVERMKELIKYKGFQVPPAELEAVLISHPAVADAAVIPIPDEEAGEIPGACVVLKPDCFISPSEIQAFVASKVSTYKQVRHVEFLASIPKSSSGKILRRVLKEQIVKDRNATKSDGQLK</sequence>
<evidence type="ECO:0000256" key="1">
    <source>
        <dbReference type="ARBA" id="ARBA00006432"/>
    </source>
</evidence>
<dbReference type="OrthoDB" id="10253869at2759"/>
<reference evidence="8 10" key="1">
    <citation type="journal article" date="2008" name="Science">
        <title>The Physcomitrella genome reveals evolutionary insights into the conquest of land by plants.</title>
        <authorList>
            <person name="Rensing S."/>
            <person name="Lang D."/>
            <person name="Zimmer A."/>
            <person name="Terry A."/>
            <person name="Salamov A."/>
            <person name="Shapiro H."/>
            <person name="Nishiyama T."/>
            <person name="Perroud P.-F."/>
            <person name="Lindquist E."/>
            <person name="Kamisugi Y."/>
            <person name="Tanahashi T."/>
            <person name="Sakakibara K."/>
            <person name="Fujita T."/>
            <person name="Oishi K."/>
            <person name="Shin-I T."/>
            <person name="Kuroki Y."/>
            <person name="Toyoda A."/>
            <person name="Suzuki Y."/>
            <person name="Hashimoto A."/>
            <person name="Yamaguchi K."/>
            <person name="Sugano A."/>
            <person name="Kohara Y."/>
            <person name="Fujiyama A."/>
            <person name="Anterola A."/>
            <person name="Aoki S."/>
            <person name="Ashton N."/>
            <person name="Barbazuk W.B."/>
            <person name="Barker E."/>
            <person name="Bennetzen J."/>
            <person name="Bezanilla M."/>
            <person name="Blankenship R."/>
            <person name="Cho S.H."/>
            <person name="Dutcher S."/>
            <person name="Estelle M."/>
            <person name="Fawcett J.A."/>
            <person name="Gundlach H."/>
            <person name="Hanada K."/>
            <person name="Heyl A."/>
            <person name="Hicks K.A."/>
            <person name="Hugh J."/>
            <person name="Lohr M."/>
            <person name="Mayer K."/>
            <person name="Melkozernov A."/>
            <person name="Murata T."/>
            <person name="Nelson D."/>
            <person name="Pils B."/>
            <person name="Prigge M."/>
            <person name="Reiss B."/>
            <person name="Renner T."/>
            <person name="Rombauts S."/>
            <person name="Rushton P."/>
            <person name="Sanderfoot A."/>
            <person name="Schween G."/>
            <person name="Shiu S.-H."/>
            <person name="Stueber K."/>
            <person name="Theodoulou F.L."/>
            <person name="Tu H."/>
            <person name="Van de Peer Y."/>
            <person name="Verrier P.J."/>
            <person name="Waters E."/>
            <person name="Wood A."/>
            <person name="Yang L."/>
            <person name="Cove D."/>
            <person name="Cuming A."/>
            <person name="Hasebe M."/>
            <person name="Lucas S."/>
            <person name="Mishler D.B."/>
            <person name="Reski R."/>
            <person name="Grigoriev I."/>
            <person name="Quatrano R.S."/>
            <person name="Boore J.L."/>
        </authorList>
    </citation>
    <scope>NUCLEOTIDE SEQUENCE [LARGE SCALE GENOMIC DNA]</scope>
    <source>
        <strain evidence="9 10">cv. Gransden 2004</strain>
    </source>
</reference>
<dbReference type="GeneID" id="112279622"/>
<dbReference type="EnsemblPlants" id="Pp3c3_37980V3.2">
    <property type="protein sequence ID" value="Pp3c3_37980V3.2"/>
    <property type="gene ID" value="Pp3c3_37980"/>
</dbReference>
<organism evidence="8">
    <name type="scientific">Physcomitrium patens</name>
    <name type="common">Spreading-leaved earth moss</name>
    <name type="synonym">Physcomitrella patens</name>
    <dbReference type="NCBI Taxonomy" id="3218"/>
    <lineage>
        <taxon>Eukaryota</taxon>
        <taxon>Viridiplantae</taxon>
        <taxon>Streptophyta</taxon>
        <taxon>Embryophyta</taxon>
        <taxon>Bryophyta</taxon>
        <taxon>Bryophytina</taxon>
        <taxon>Bryopsida</taxon>
        <taxon>Funariidae</taxon>
        <taxon>Funariales</taxon>
        <taxon>Funariaceae</taxon>
        <taxon>Physcomitrium</taxon>
    </lineage>
</organism>
<dbReference type="CDD" id="cd05904">
    <property type="entry name" value="4CL"/>
    <property type="match status" value="1"/>
</dbReference>
<evidence type="ECO:0000256" key="4">
    <source>
        <dbReference type="ARBA" id="ARBA00022840"/>
    </source>
</evidence>
<dbReference type="SUPFAM" id="SSF56801">
    <property type="entry name" value="Acetyl-CoA synthetase-like"/>
    <property type="match status" value="1"/>
</dbReference>
<keyword evidence="2" id="KW-0436">Ligase</keyword>
<evidence type="ECO:0000256" key="5">
    <source>
        <dbReference type="SAM" id="Phobius"/>
    </source>
</evidence>
<reference evidence="8 10" key="2">
    <citation type="journal article" date="2018" name="Plant J.">
        <title>The Physcomitrella patens chromosome-scale assembly reveals moss genome structure and evolution.</title>
        <authorList>
            <person name="Lang D."/>
            <person name="Ullrich K.K."/>
            <person name="Murat F."/>
            <person name="Fuchs J."/>
            <person name="Jenkins J."/>
            <person name="Haas F.B."/>
            <person name="Piednoel M."/>
            <person name="Gundlach H."/>
            <person name="Van Bel M."/>
            <person name="Meyberg R."/>
            <person name="Vives C."/>
            <person name="Morata J."/>
            <person name="Symeonidi A."/>
            <person name="Hiss M."/>
            <person name="Muchero W."/>
            <person name="Kamisugi Y."/>
            <person name="Saleh O."/>
            <person name="Blanc G."/>
            <person name="Decker E.L."/>
            <person name="van Gessel N."/>
            <person name="Grimwood J."/>
            <person name="Hayes R.D."/>
            <person name="Graham S.W."/>
            <person name="Gunter L.E."/>
            <person name="McDaniel S.F."/>
            <person name="Hoernstein S.N.W."/>
            <person name="Larsson A."/>
            <person name="Li F.W."/>
            <person name="Perroud P.F."/>
            <person name="Phillips J."/>
            <person name="Ranjan P."/>
            <person name="Rokshar D.S."/>
            <person name="Rothfels C.J."/>
            <person name="Schneider L."/>
            <person name="Shu S."/>
            <person name="Stevenson D.W."/>
            <person name="Thummler F."/>
            <person name="Tillich M."/>
            <person name="Villarreal Aguilar J.C."/>
            <person name="Widiez T."/>
            <person name="Wong G.K."/>
            <person name="Wymore A."/>
            <person name="Zhang Y."/>
            <person name="Zimmer A.D."/>
            <person name="Quatrano R.S."/>
            <person name="Mayer K.F.X."/>
            <person name="Goodstein D."/>
            <person name="Casacuberta J.M."/>
            <person name="Vandepoele K."/>
            <person name="Reski R."/>
            <person name="Cuming A.C."/>
            <person name="Tuskan G.A."/>
            <person name="Maumus F."/>
            <person name="Salse J."/>
            <person name="Schmutz J."/>
            <person name="Rensing S.A."/>
        </authorList>
    </citation>
    <scope>NUCLEOTIDE SEQUENCE [LARGE SCALE GENOMIC DNA]</scope>
    <source>
        <strain evidence="9 10">cv. Gransden 2004</strain>
    </source>
</reference>
<dbReference type="PANTHER" id="PTHR24096">
    <property type="entry name" value="LONG-CHAIN-FATTY-ACID--COA LIGASE"/>
    <property type="match status" value="1"/>
</dbReference>
<protein>
    <recommendedName>
        <fullName evidence="11">4-coumarate--CoA ligase</fullName>
    </recommendedName>
</protein>
<feature type="transmembrane region" description="Helical" evidence="5">
    <location>
        <begin position="104"/>
        <end position="129"/>
    </location>
</feature>
<dbReference type="PROSITE" id="PS00455">
    <property type="entry name" value="AMP_BINDING"/>
    <property type="match status" value="1"/>
</dbReference>
<dbReference type="PANTHER" id="PTHR24096:SF389">
    <property type="entry name" value="4-COUMARATE--COA LIGASE-LIKE 1"/>
    <property type="match status" value="1"/>
</dbReference>
<evidence type="ECO:0000313" key="9">
    <source>
        <dbReference type="EnsemblPlants" id="Pp3c3_37980V3.1"/>
    </source>
</evidence>
<keyword evidence="5" id="KW-0812">Transmembrane</keyword>
<dbReference type="InterPro" id="IPR020845">
    <property type="entry name" value="AMP-binding_CS"/>
</dbReference>
<dbReference type="GO" id="GO:0046949">
    <property type="term" value="P:fatty-acyl-CoA biosynthetic process"/>
    <property type="evidence" value="ECO:0000318"/>
    <property type="project" value="GO_Central"/>
</dbReference>
<dbReference type="PaxDb" id="3218-PP1S96_224V6.1"/>
<dbReference type="EMBL" id="ABEU02000003">
    <property type="protein sequence ID" value="PNR58544.1"/>
    <property type="molecule type" value="Genomic_DNA"/>
</dbReference>
<keyword evidence="3" id="KW-0547">Nucleotide-binding</keyword>
<dbReference type="InterPro" id="IPR042099">
    <property type="entry name" value="ANL_N_sf"/>
</dbReference>
<dbReference type="InterPro" id="IPR025110">
    <property type="entry name" value="AMP-bd_C"/>
</dbReference>
<reference evidence="9" key="3">
    <citation type="submission" date="2020-12" db="UniProtKB">
        <authorList>
            <consortium name="EnsemblPlants"/>
        </authorList>
    </citation>
    <scope>IDENTIFICATION</scope>
</reference>
<dbReference type="eggNOG" id="KOG1176">
    <property type="taxonomic scope" value="Eukaryota"/>
</dbReference>
<dbReference type="KEGG" id="ppp:112279622"/>
<accession>A9SN31</accession>
<name>A9SN31_PHYPA</name>
<dbReference type="Pfam" id="PF00501">
    <property type="entry name" value="AMP-binding"/>
    <property type="match status" value="1"/>
</dbReference>
<feature type="domain" description="AMP-binding enzyme C-terminal" evidence="7">
    <location>
        <begin position="479"/>
        <end position="554"/>
    </location>
</feature>
<keyword evidence="5" id="KW-0472">Membrane</keyword>
<evidence type="ECO:0000313" key="10">
    <source>
        <dbReference type="Proteomes" id="UP000006727"/>
    </source>
</evidence>
<dbReference type="Gramene" id="Pp3c3_37980V3.1">
    <property type="protein sequence ID" value="Pp3c3_37980V3.1"/>
    <property type="gene ID" value="Pp3c3_37980"/>
</dbReference>
<dbReference type="Gene3D" id="3.40.50.12780">
    <property type="entry name" value="N-terminal domain of ligase-like"/>
    <property type="match status" value="1"/>
</dbReference>
<dbReference type="Gene3D" id="3.30.300.30">
    <property type="match status" value="1"/>
</dbReference>
<dbReference type="GO" id="GO:0004467">
    <property type="term" value="F:long-chain fatty acid-CoA ligase activity"/>
    <property type="evidence" value="ECO:0000318"/>
    <property type="project" value="GO_Central"/>
</dbReference>
<comment type="similarity">
    <text evidence="1">Belongs to the ATP-dependent AMP-binding enzyme family.</text>
</comment>
<dbReference type="GO" id="GO:0005524">
    <property type="term" value="F:ATP binding"/>
    <property type="evidence" value="ECO:0007669"/>
    <property type="project" value="UniProtKB-KW"/>
</dbReference>
<dbReference type="AlphaFoldDB" id="A9SN31"/>
<evidence type="ECO:0000259" key="6">
    <source>
        <dbReference type="Pfam" id="PF00501"/>
    </source>
</evidence>
<keyword evidence="4" id="KW-0067">ATP-binding</keyword>
<evidence type="ECO:0000313" key="8">
    <source>
        <dbReference type="EMBL" id="PNR58544.1"/>
    </source>
</evidence>
<evidence type="ECO:0000256" key="2">
    <source>
        <dbReference type="ARBA" id="ARBA00022598"/>
    </source>
</evidence>
<evidence type="ECO:0008006" key="11">
    <source>
        <dbReference type="Google" id="ProtNLM"/>
    </source>
</evidence>
<dbReference type="OMA" id="GLMQDWP"/>
<feature type="domain" description="AMP-dependent synthetase/ligase" evidence="6">
    <location>
        <begin position="60"/>
        <end position="428"/>
    </location>
</feature>
<gene>
    <name evidence="9" type="primary">LOC112279622</name>
    <name evidence="8" type="ORF">PHYPA_005539</name>
</gene>
<dbReference type="EnsemblPlants" id="Pp3c3_37980V3.1">
    <property type="protein sequence ID" value="Pp3c3_37980V3.1"/>
    <property type="gene ID" value="Pp3c3_37980"/>
</dbReference>
<dbReference type="InterPro" id="IPR000873">
    <property type="entry name" value="AMP-dep_synth/lig_dom"/>
</dbReference>
<dbReference type="Proteomes" id="UP000006727">
    <property type="component" value="Chromosome 3"/>
</dbReference>
<dbReference type="HOGENOM" id="CLU_000022_59_2_1"/>
<keyword evidence="5" id="KW-1133">Transmembrane helix</keyword>
<evidence type="ECO:0000256" key="3">
    <source>
        <dbReference type="ARBA" id="ARBA00022741"/>
    </source>
</evidence>
<dbReference type="RefSeq" id="XP_024370015.1">
    <property type="nucleotide sequence ID" value="XM_024514247.2"/>
</dbReference>
<evidence type="ECO:0000259" key="7">
    <source>
        <dbReference type="Pfam" id="PF13193"/>
    </source>
</evidence>
<dbReference type="STRING" id="3218.A9SN31"/>